<dbReference type="OrthoDB" id="5356105at2759"/>
<dbReference type="AlphaFoldDB" id="A0A3N4JA08"/>
<reference evidence="2 3" key="1">
    <citation type="journal article" date="2018" name="Nat. Ecol. Evol.">
        <title>Pezizomycetes genomes reveal the molecular basis of ectomycorrhizal truffle lifestyle.</title>
        <authorList>
            <person name="Murat C."/>
            <person name="Payen T."/>
            <person name="Noel B."/>
            <person name="Kuo A."/>
            <person name="Morin E."/>
            <person name="Chen J."/>
            <person name="Kohler A."/>
            <person name="Krizsan K."/>
            <person name="Balestrini R."/>
            <person name="Da Silva C."/>
            <person name="Montanini B."/>
            <person name="Hainaut M."/>
            <person name="Levati E."/>
            <person name="Barry K.W."/>
            <person name="Belfiori B."/>
            <person name="Cichocki N."/>
            <person name="Clum A."/>
            <person name="Dockter R.B."/>
            <person name="Fauchery L."/>
            <person name="Guy J."/>
            <person name="Iotti M."/>
            <person name="Le Tacon F."/>
            <person name="Lindquist E.A."/>
            <person name="Lipzen A."/>
            <person name="Malagnac F."/>
            <person name="Mello A."/>
            <person name="Molinier V."/>
            <person name="Miyauchi S."/>
            <person name="Poulain J."/>
            <person name="Riccioni C."/>
            <person name="Rubini A."/>
            <person name="Sitrit Y."/>
            <person name="Splivallo R."/>
            <person name="Traeger S."/>
            <person name="Wang M."/>
            <person name="Zifcakova L."/>
            <person name="Wipf D."/>
            <person name="Zambonelli A."/>
            <person name="Paolocci F."/>
            <person name="Nowrousian M."/>
            <person name="Ottonello S."/>
            <person name="Baldrian P."/>
            <person name="Spatafora J.W."/>
            <person name="Henrissat B."/>
            <person name="Nagy L.G."/>
            <person name="Aury J.M."/>
            <person name="Wincker P."/>
            <person name="Grigoriev I.V."/>
            <person name="Bonfante P."/>
            <person name="Martin F.M."/>
        </authorList>
    </citation>
    <scope>NUCLEOTIDE SEQUENCE [LARGE SCALE GENOMIC DNA]</scope>
    <source>
        <strain evidence="2 3">120613-1</strain>
    </source>
</reference>
<keyword evidence="3" id="KW-1185">Reference proteome</keyword>
<evidence type="ECO:0000313" key="3">
    <source>
        <dbReference type="Proteomes" id="UP000276215"/>
    </source>
</evidence>
<evidence type="ECO:0000256" key="1">
    <source>
        <dbReference type="SAM" id="MobiDB-lite"/>
    </source>
</evidence>
<protein>
    <submittedName>
        <fullName evidence="2">Uncharacterized protein</fullName>
    </submittedName>
</protein>
<dbReference type="Proteomes" id="UP000276215">
    <property type="component" value="Unassembled WGS sequence"/>
</dbReference>
<name>A0A3N4JA08_9PEZI</name>
<feature type="compositionally biased region" description="Basic and acidic residues" evidence="1">
    <location>
        <begin position="206"/>
        <end position="216"/>
    </location>
</feature>
<feature type="compositionally biased region" description="Basic and acidic residues" evidence="1">
    <location>
        <begin position="225"/>
        <end position="239"/>
    </location>
</feature>
<feature type="compositionally biased region" description="Polar residues" evidence="1">
    <location>
        <begin position="23"/>
        <end position="47"/>
    </location>
</feature>
<dbReference type="EMBL" id="ML120429">
    <property type="protein sequence ID" value="RPA95112.1"/>
    <property type="molecule type" value="Genomic_DNA"/>
</dbReference>
<feature type="region of interest" description="Disordered" evidence="1">
    <location>
        <begin position="150"/>
        <end position="249"/>
    </location>
</feature>
<proteinExistence type="predicted"/>
<evidence type="ECO:0000313" key="2">
    <source>
        <dbReference type="EMBL" id="RPA95112.1"/>
    </source>
</evidence>
<organism evidence="2 3">
    <name type="scientific">Choiromyces venosus 120613-1</name>
    <dbReference type="NCBI Taxonomy" id="1336337"/>
    <lineage>
        <taxon>Eukaryota</taxon>
        <taxon>Fungi</taxon>
        <taxon>Dikarya</taxon>
        <taxon>Ascomycota</taxon>
        <taxon>Pezizomycotina</taxon>
        <taxon>Pezizomycetes</taxon>
        <taxon>Pezizales</taxon>
        <taxon>Tuberaceae</taxon>
        <taxon>Choiromyces</taxon>
    </lineage>
</organism>
<feature type="region of interest" description="Disordered" evidence="1">
    <location>
        <begin position="17"/>
        <end position="67"/>
    </location>
</feature>
<gene>
    <name evidence="2" type="ORF">L873DRAFT_1699126</name>
</gene>
<sequence length="261" mass="28586">MCFCGPEEYPYEERSVPRVVSMSEKSSSPYSRYAQPTSPHRSHYTLSSGGGRSAKRQSVRMTEHDPYSYDSGYESVGASLRGESFTPPPVLIQTMPMGCIDAPNRPSTVAPGGGRRPFGARSGEMGYNQPRILRDGGLGPIVHQGHSASGFQIPHHTGHPAHVHSSGPRASIPRQFSISANPERGRPGRYVGYRADERNGGSGWHNGRDDYRDERGSSSSEDSWASERRLFPSSADKRASYAAPSSTTESFYISPSLRRFS</sequence>
<accession>A0A3N4JA08</accession>